<reference evidence="2" key="1">
    <citation type="journal article" date="2019" name="Int. J. Syst. Evol. Microbiol.">
        <title>The Global Catalogue of Microorganisms (GCM) 10K type strain sequencing project: providing services to taxonomists for standard genome sequencing and annotation.</title>
        <authorList>
            <consortium name="The Broad Institute Genomics Platform"/>
            <consortium name="The Broad Institute Genome Sequencing Center for Infectious Disease"/>
            <person name="Wu L."/>
            <person name="Ma J."/>
        </authorList>
    </citation>
    <scope>NUCLEOTIDE SEQUENCE [LARGE SCALE GENOMIC DNA]</scope>
    <source>
        <strain evidence="2">JCM 17927</strain>
    </source>
</reference>
<accession>A0ABP8MC12</accession>
<protein>
    <submittedName>
        <fullName evidence="1">Uncharacterized protein</fullName>
    </submittedName>
</protein>
<organism evidence="1 2">
    <name type="scientific">Nibrella saemangeumensis</name>
    <dbReference type="NCBI Taxonomy" id="1084526"/>
    <lineage>
        <taxon>Bacteria</taxon>
        <taxon>Pseudomonadati</taxon>
        <taxon>Bacteroidota</taxon>
        <taxon>Cytophagia</taxon>
        <taxon>Cytophagales</taxon>
        <taxon>Spirosomataceae</taxon>
        <taxon>Nibrella</taxon>
    </lineage>
</organism>
<evidence type="ECO:0000313" key="2">
    <source>
        <dbReference type="Proteomes" id="UP001501175"/>
    </source>
</evidence>
<comment type="caution">
    <text evidence="1">The sequence shown here is derived from an EMBL/GenBank/DDBJ whole genome shotgun (WGS) entry which is preliminary data.</text>
</comment>
<proteinExistence type="predicted"/>
<gene>
    <name evidence="1" type="ORF">GCM10023189_02650</name>
</gene>
<keyword evidence="2" id="KW-1185">Reference proteome</keyword>
<sequence length="62" mass="7029">MVWAETVADMERRHPSRNILLLANSKANRPAGRVGWKEVDSTFITHSLSGLMVCETAQQVYR</sequence>
<dbReference type="EMBL" id="BAABHD010000003">
    <property type="protein sequence ID" value="GAA4446949.1"/>
    <property type="molecule type" value="Genomic_DNA"/>
</dbReference>
<name>A0ABP8MC12_9BACT</name>
<evidence type="ECO:0000313" key="1">
    <source>
        <dbReference type="EMBL" id="GAA4446949.1"/>
    </source>
</evidence>
<dbReference type="Proteomes" id="UP001501175">
    <property type="component" value="Unassembled WGS sequence"/>
</dbReference>